<dbReference type="InterPro" id="IPR032466">
    <property type="entry name" value="Metal_Hydrolase"/>
</dbReference>
<keyword evidence="2" id="KW-1133">Transmembrane helix</keyword>
<dbReference type="SUPFAM" id="SSF51556">
    <property type="entry name" value="Metallo-dependent hydrolases"/>
    <property type="match status" value="1"/>
</dbReference>
<keyword evidence="1" id="KW-0378">Hydrolase</keyword>
<dbReference type="Pfam" id="PF07969">
    <property type="entry name" value="Amidohydro_3"/>
    <property type="match status" value="1"/>
</dbReference>
<dbReference type="GO" id="GO:0006046">
    <property type="term" value="P:N-acetylglucosamine catabolic process"/>
    <property type="evidence" value="ECO:0007669"/>
    <property type="project" value="TreeGrafter"/>
</dbReference>
<dbReference type="PANTHER" id="PTHR11113">
    <property type="entry name" value="N-ACETYLGLUCOSAMINE-6-PHOSPHATE DEACETYLASE"/>
    <property type="match status" value="1"/>
</dbReference>
<feature type="transmembrane region" description="Helical" evidence="2">
    <location>
        <begin position="33"/>
        <end position="54"/>
    </location>
</feature>
<dbReference type="PANTHER" id="PTHR11113:SF14">
    <property type="entry name" value="N-ACETYLGLUCOSAMINE-6-PHOSPHATE DEACETYLASE"/>
    <property type="match status" value="1"/>
</dbReference>
<feature type="domain" description="Amidohydrolase 3" evidence="3">
    <location>
        <begin position="465"/>
        <end position="521"/>
    </location>
</feature>
<evidence type="ECO:0000313" key="4">
    <source>
        <dbReference type="EMBL" id="CEO47339.1"/>
    </source>
</evidence>
<dbReference type="InterPro" id="IPR011059">
    <property type="entry name" value="Metal-dep_hydrolase_composite"/>
</dbReference>
<dbReference type="SUPFAM" id="SSF51338">
    <property type="entry name" value="Composite domain of metallo-dependent hydrolases"/>
    <property type="match status" value="1"/>
</dbReference>
<dbReference type="Gene3D" id="3.20.20.140">
    <property type="entry name" value="Metal-dependent hydrolases"/>
    <property type="match status" value="2"/>
</dbReference>
<name>A0A0B7JQV3_BIOOC</name>
<protein>
    <recommendedName>
        <fullName evidence="3">Amidohydrolase 3 domain-containing protein</fullName>
    </recommendedName>
</protein>
<sequence length="944" mass="101711">MDRKSDLPPYSAATAASPFRLSRRRPGFRRSRVIKAISVASLILIALGQWTLIWNRTTKEPLLSAAKLRADLQTCAKLRSKPQDPIGLGRDKNARYIEGSKPTLIKNAIIWVGEPIEGTSAEDARAGKGWEWIRGDVLLEYGLIQAVQHRISSSSLPDDAIVFDAEGRQLTAGVIDMHSHAGVYSLPQLQGSADGNEGSDNITPWARSIDAIMPLDPQIQVIKSGGVTTSLVLPGSANNIGGEAYVIKHAVGKKDGRNEISAADMLADPERSWRYMKMACGENPKRYHGSRTTRPMTRMGESFEFRKAFMEARALIQKQDDWCAKAEVIGVENMNEYLPQEIFWEPLVAALRGQVHINTHCYTIPDLEAMVDHTNEFEFPVRAFHHAHQTFLVPEILNRTWGGRTPASALFADNMYYKQEAYIGSQFAGKYLYDEGLTTVYVSDNPVLNAQHVLFEAAKGYHWGLPYHAALSAVTSAPAELLGLGQRLGKIKPGFDADVVVWDSDPLSVGATPVQVWIDGTAQYENPVVLSKNAPAPIVPDEALSHIVEEPEVVPDALFKGITKVLLPGENLGSEESSLNAVITNGKLSCLGSCEREFKIAAESGIKVTQLTNGYIYNGLTGVAGTLGLNEIDAESSTDNGDNPATFSRAIDGLALDSKKLHAAVTAGVTRAFSAPKFLGGATHHGTSVGFVTDARFSLDDGAVFADDVAVHYTLDGNVKATASFSAAFGALRTALIAVGQSKEDPAPYSEAGFLKQVLEGERTLALTINSADGIASALRVKKDLEAYEFGKKIRLAIIGGAESHIVAKELAKAHVGVILTPLQAKGEFWDSRRALPGAPLTNGTTIDRLLDAGVKVGIGLLEDWEVRDLAFAAGTAYRNGEGRLTEQEALDLVSTNIHEILGAKGVPEGRESGHFVVSEGSPLTIGSQIKAVGSGKEGIYLFV</sequence>
<gene>
    <name evidence="4" type="ORF">BN869_000003394_1</name>
</gene>
<evidence type="ECO:0000256" key="2">
    <source>
        <dbReference type="SAM" id="Phobius"/>
    </source>
</evidence>
<proteinExistence type="predicted"/>
<dbReference type="InterPro" id="IPR013108">
    <property type="entry name" value="Amidohydro_3"/>
</dbReference>
<evidence type="ECO:0000256" key="1">
    <source>
        <dbReference type="ARBA" id="ARBA00022801"/>
    </source>
</evidence>
<organism evidence="4">
    <name type="scientific">Bionectria ochroleuca</name>
    <name type="common">Gliocladium roseum</name>
    <dbReference type="NCBI Taxonomy" id="29856"/>
    <lineage>
        <taxon>Eukaryota</taxon>
        <taxon>Fungi</taxon>
        <taxon>Dikarya</taxon>
        <taxon>Ascomycota</taxon>
        <taxon>Pezizomycotina</taxon>
        <taxon>Sordariomycetes</taxon>
        <taxon>Hypocreomycetidae</taxon>
        <taxon>Hypocreales</taxon>
        <taxon>Bionectriaceae</taxon>
        <taxon>Clonostachys</taxon>
    </lineage>
</organism>
<accession>A0A0B7JQV3</accession>
<reference evidence="4" key="1">
    <citation type="submission" date="2015-01" db="EMBL/GenBank/DDBJ databases">
        <authorList>
            <person name="Durling Mikael"/>
        </authorList>
    </citation>
    <scope>NUCLEOTIDE SEQUENCE</scope>
</reference>
<keyword evidence="2" id="KW-0812">Transmembrane</keyword>
<keyword evidence="2" id="KW-0472">Membrane</keyword>
<evidence type="ECO:0000259" key="3">
    <source>
        <dbReference type="Pfam" id="PF07969"/>
    </source>
</evidence>
<dbReference type="EMBL" id="CDPU01000007">
    <property type="protein sequence ID" value="CEO47339.1"/>
    <property type="molecule type" value="Genomic_DNA"/>
</dbReference>
<dbReference type="AlphaFoldDB" id="A0A0B7JQV3"/>
<dbReference type="GO" id="GO:0008448">
    <property type="term" value="F:N-acetylglucosamine-6-phosphate deacetylase activity"/>
    <property type="evidence" value="ECO:0007669"/>
    <property type="project" value="TreeGrafter"/>
</dbReference>